<sequence length="121" mass="13176">MIITVLDGEFSVCQVHSLKHIDFTDDFIFVGKTDRELSLVCRTAAAPDDAPAREDGWKAFRIEGTLDFSQVGVLAELSGLLARCGISIFAVSTYATDYILVKREKLAEALAALKRAGHESA</sequence>
<protein>
    <submittedName>
        <fullName evidence="2">ACT domain-containing protein</fullName>
    </submittedName>
</protein>
<dbReference type="SUPFAM" id="SSF55021">
    <property type="entry name" value="ACT-like"/>
    <property type="match status" value="2"/>
</dbReference>
<dbReference type="Proteomes" id="UP000477488">
    <property type="component" value="Unassembled WGS sequence"/>
</dbReference>
<keyword evidence="3" id="KW-1185">Reference proteome</keyword>
<dbReference type="PANTHER" id="PTHR31131:SF6">
    <property type="entry name" value="CASTOR ACT DOMAIN-CONTAINING PROTEIN"/>
    <property type="match status" value="1"/>
</dbReference>
<dbReference type="CDD" id="cd04868">
    <property type="entry name" value="ACT_AK-like"/>
    <property type="match status" value="1"/>
</dbReference>
<proteinExistence type="predicted"/>
<evidence type="ECO:0000313" key="3">
    <source>
        <dbReference type="Proteomes" id="UP000477488"/>
    </source>
</evidence>
<dbReference type="InterPro" id="IPR045865">
    <property type="entry name" value="ACT-like_dom_sf"/>
</dbReference>
<gene>
    <name evidence="2" type="ORF">FYJ44_13210</name>
</gene>
<dbReference type="RefSeq" id="WP_154512909.1">
    <property type="nucleotide sequence ID" value="NZ_JAXELC010000060.1"/>
</dbReference>
<dbReference type="Gene3D" id="3.30.2130.10">
    <property type="entry name" value="VC0802-like"/>
    <property type="match status" value="1"/>
</dbReference>
<dbReference type="AlphaFoldDB" id="A0A6L5XPB1"/>
<evidence type="ECO:0000313" key="2">
    <source>
        <dbReference type="EMBL" id="MSS28962.1"/>
    </source>
</evidence>
<name>A0A6L5XPB1_9BACT</name>
<accession>A0A6L5XPB1</accession>
<dbReference type="InterPro" id="IPR027795">
    <property type="entry name" value="CASTOR_ACT_dom"/>
</dbReference>
<dbReference type="InterPro" id="IPR016540">
    <property type="entry name" value="UCP008459"/>
</dbReference>
<organism evidence="2 3">
    <name type="scientific">Desulfovibrio porci</name>
    <dbReference type="NCBI Taxonomy" id="2605782"/>
    <lineage>
        <taxon>Bacteria</taxon>
        <taxon>Pseudomonadati</taxon>
        <taxon>Thermodesulfobacteriota</taxon>
        <taxon>Desulfovibrionia</taxon>
        <taxon>Desulfovibrionales</taxon>
        <taxon>Desulfovibrionaceae</taxon>
        <taxon>Desulfovibrio</taxon>
    </lineage>
</organism>
<comment type="caution">
    <text evidence="2">The sequence shown here is derived from an EMBL/GenBank/DDBJ whole genome shotgun (WGS) entry which is preliminary data.</text>
</comment>
<feature type="domain" description="CASTOR ACT" evidence="1">
    <location>
        <begin position="54"/>
        <end position="114"/>
    </location>
</feature>
<dbReference type="InterPro" id="IPR051719">
    <property type="entry name" value="CASTOR_mTORC1"/>
</dbReference>
<dbReference type="Pfam" id="PF13840">
    <property type="entry name" value="ACT_7"/>
    <property type="match status" value="1"/>
</dbReference>
<dbReference type="EMBL" id="VUMH01000018">
    <property type="protein sequence ID" value="MSS28962.1"/>
    <property type="molecule type" value="Genomic_DNA"/>
</dbReference>
<dbReference type="PIRSF" id="PIRSF008459">
    <property type="entry name" value="UCP008459"/>
    <property type="match status" value="1"/>
</dbReference>
<reference evidence="2 3" key="1">
    <citation type="submission" date="2019-09" db="EMBL/GenBank/DDBJ databases">
        <title>In-depth cultivation of the pig gut microbiome towards novel bacterial diversity and tailored functional studies.</title>
        <authorList>
            <person name="Wylensek D."/>
            <person name="Hitch T.C.A."/>
            <person name="Clavel T."/>
        </authorList>
    </citation>
    <scope>NUCLEOTIDE SEQUENCE [LARGE SCALE GENOMIC DNA]</scope>
    <source>
        <strain evidence="2 3">PG-178-WT-4</strain>
    </source>
</reference>
<dbReference type="PANTHER" id="PTHR31131">
    <property type="entry name" value="CHROMOSOME 1, WHOLE GENOME SHOTGUN SEQUENCE"/>
    <property type="match status" value="1"/>
</dbReference>
<evidence type="ECO:0000259" key="1">
    <source>
        <dbReference type="Pfam" id="PF13840"/>
    </source>
</evidence>